<evidence type="ECO:0000256" key="1">
    <source>
        <dbReference type="ARBA" id="ARBA00004141"/>
    </source>
</evidence>
<protein>
    <submittedName>
        <fullName evidence="8">NCS1 nucleoside transporter</fullName>
    </submittedName>
</protein>
<evidence type="ECO:0000256" key="6">
    <source>
        <dbReference type="ARBA" id="ARBA00023136"/>
    </source>
</evidence>
<evidence type="ECO:0000256" key="4">
    <source>
        <dbReference type="ARBA" id="ARBA00022692"/>
    </source>
</evidence>
<feature type="transmembrane region" description="Helical" evidence="7">
    <location>
        <begin position="464"/>
        <end position="487"/>
    </location>
</feature>
<evidence type="ECO:0000256" key="2">
    <source>
        <dbReference type="ARBA" id="ARBA00008974"/>
    </source>
</evidence>
<dbReference type="InterPro" id="IPR026030">
    <property type="entry name" value="Pur-cyt_permease_Fcy2/21/22"/>
</dbReference>
<dbReference type="PIRSF" id="PIRSF002744">
    <property type="entry name" value="Pur-cyt_permease"/>
    <property type="match status" value="1"/>
</dbReference>
<feature type="transmembrane region" description="Helical" evidence="7">
    <location>
        <begin position="133"/>
        <end position="155"/>
    </location>
</feature>
<feature type="transmembrane region" description="Helical" evidence="7">
    <location>
        <begin position="434"/>
        <end position="452"/>
    </location>
</feature>
<feature type="transmembrane region" description="Helical" evidence="7">
    <location>
        <begin position="167"/>
        <end position="185"/>
    </location>
</feature>
<dbReference type="GO" id="GO:0022857">
    <property type="term" value="F:transmembrane transporter activity"/>
    <property type="evidence" value="ECO:0007669"/>
    <property type="project" value="InterPro"/>
</dbReference>
<comment type="subcellular location">
    <subcellularLocation>
        <location evidence="1">Membrane</location>
        <topology evidence="1">Multi-pass membrane protein</topology>
    </subcellularLocation>
</comment>
<feature type="transmembrane region" description="Helical" evidence="7">
    <location>
        <begin position="205"/>
        <end position="231"/>
    </location>
</feature>
<gene>
    <name evidence="8" type="ORF">CORC01_06310</name>
</gene>
<feature type="transmembrane region" description="Helical" evidence="7">
    <location>
        <begin position="243"/>
        <end position="267"/>
    </location>
</feature>
<reference evidence="8 9" key="1">
    <citation type="submission" date="2016-09" db="EMBL/GenBank/DDBJ databases">
        <authorList>
            <person name="Capua I."/>
            <person name="De Benedictis P."/>
            <person name="Joannis T."/>
            <person name="Lombin L.H."/>
            <person name="Cattoli G."/>
        </authorList>
    </citation>
    <scope>NUCLEOTIDE SEQUENCE [LARGE SCALE GENOMIC DNA]</scope>
    <source>
        <strain evidence="8 9">IMI 309357</strain>
    </source>
</reference>
<organism evidence="8 9">
    <name type="scientific">Colletotrichum orchidophilum</name>
    <dbReference type="NCBI Taxonomy" id="1209926"/>
    <lineage>
        <taxon>Eukaryota</taxon>
        <taxon>Fungi</taxon>
        <taxon>Dikarya</taxon>
        <taxon>Ascomycota</taxon>
        <taxon>Pezizomycotina</taxon>
        <taxon>Sordariomycetes</taxon>
        <taxon>Hypocreomycetidae</taxon>
        <taxon>Glomerellales</taxon>
        <taxon>Glomerellaceae</taxon>
        <taxon>Colletotrichum</taxon>
    </lineage>
</organism>
<dbReference type="InterPro" id="IPR001248">
    <property type="entry name" value="Pur-cyt_permease"/>
</dbReference>
<feature type="transmembrane region" description="Helical" evidence="7">
    <location>
        <begin position="508"/>
        <end position="531"/>
    </location>
</feature>
<dbReference type="Pfam" id="PF02133">
    <property type="entry name" value="Transp_cyt_pur"/>
    <property type="match status" value="1"/>
</dbReference>
<feature type="transmembrane region" description="Helical" evidence="7">
    <location>
        <begin position="273"/>
        <end position="290"/>
    </location>
</feature>
<name>A0A1G4BA69_9PEZI</name>
<dbReference type="RefSeq" id="XP_022475464.1">
    <property type="nucleotide sequence ID" value="XM_022617951.1"/>
</dbReference>
<dbReference type="GO" id="GO:0005886">
    <property type="term" value="C:plasma membrane"/>
    <property type="evidence" value="ECO:0007669"/>
    <property type="project" value="TreeGrafter"/>
</dbReference>
<dbReference type="PANTHER" id="PTHR31806:SF5">
    <property type="entry name" value="PURINE-CYTOSINE PERMEASE FCY21"/>
    <property type="match status" value="1"/>
</dbReference>
<keyword evidence="9" id="KW-1185">Reference proteome</keyword>
<proteinExistence type="inferred from homology"/>
<dbReference type="Proteomes" id="UP000176998">
    <property type="component" value="Unassembled WGS sequence"/>
</dbReference>
<dbReference type="EMBL" id="MJBS01000047">
    <property type="protein sequence ID" value="OHE98314.1"/>
    <property type="molecule type" value="Genomic_DNA"/>
</dbReference>
<keyword evidence="6 7" id="KW-0472">Membrane</keyword>
<feature type="transmembrane region" description="Helical" evidence="7">
    <location>
        <begin position="343"/>
        <end position="365"/>
    </location>
</feature>
<dbReference type="AlphaFoldDB" id="A0A1G4BA69"/>
<dbReference type="OrthoDB" id="2116389at2759"/>
<evidence type="ECO:0000313" key="8">
    <source>
        <dbReference type="EMBL" id="OHE98314.1"/>
    </source>
</evidence>
<feature type="transmembrane region" description="Helical" evidence="7">
    <location>
        <begin position="401"/>
        <end position="422"/>
    </location>
</feature>
<comment type="similarity">
    <text evidence="2">Belongs to the purine-cytosine permease (2.A.39) family.</text>
</comment>
<sequence length="569" mass="61303">MFRQLSRIWVTFVQNARTPATNFHYLTSLVTRRVITRLRHFHNTFGASSSPTLSCETVAVSGDNANMADNVESQRDQRGDEKHAIETPVADEQHAPAAGRSSKGLVRRVLMAGRVEEGGIEPIPREVRTNTKYFNAFTIWCSINTNILAITFGMLGPVSFGLGLRDSALVILFFSLLSTLAPAFLSTLGPKTGMRQMIQARYSFGYYFVYIPVVLNLATLTGFCVIICVIGGQCLAAVSDGDLSTAVGIVLIGVAALLISFCGFNVLHFYEGYAWMPALVAIIIAVGCGGQQLQKQASYEPATAAGVLSFGGVIASYMIPWACIASDLTTYFDPTGRLVSHRIFAYSFLGLAVPTILLMTLGAAIGGAMSNIPEWQIGFDSTLVGGVLGAMLSSAGGFGKFILVVLAFTLLANISGTMYAITLNFQTLIPSFRLPRYVFSVIVTAIIIPIAVKAAHDFFLSLENFIALIGYWSASFVGIVVVEHFVFRRGNSKLYDVAVWDVPSKLPLGVAAIGAAVLSFGLVVPCIAQVWFTGPIAVSTGDIGFEVAFFLSAVLYVPLRYAEKHYSGR</sequence>
<dbReference type="STRING" id="1209926.A0A1G4BA69"/>
<keyword evidence="3" id="KW-0813">Transport</keyword>
<feature type="transmembrane region" description="Helical" evidence="7">
    <location>
        <begin position="302"/>
        <end position="323"/>
    </location>
</feature>
<comment type="caution">
    <text evidence="8">The sequence shown here is derived from an EMBL/GenBank/DDBJ whole genome shotgun (WGS) entry which is preliminary data.</text>
</comment>
<evidence type="ECO:0000256" key="3">
    <source>
        <dbReference type="ARBA" id="ARBA00022448"/>
    </source>
</evidence>
<feature type="transmembrane region" description="Helical" evidence="7">
    <location>
        <begin position="543"/>
        <end position="562"/>
    </location>
</feature>
<dbReference type="GeneID" id="34559461"/>
<evidence type="ECO:0000256" key="7">
    <source>
        <dbReference type="SAM" id="Phobius"/>
    </source>
</evidence>
<evidence type="ECO:0000313" key="9">
    <source>
        <dbReference type="Proteomes" id="UP000176998"/>
    </source>
</evidence>
<dbReference type="PANTHER" id="PTHR31806">
    <property type="entry name" value="PURINE-CYTOSINE PERMEASE FCY2-RELATED"/>
    <property type="match status" value="1"/>
</dbReference>
<evidence type="ECO:0000256" key="5">
    <source>
        <dbReference type="ARBA" id="ARBA00022989"/>
    </source>
</evidence>
<keyword evidence="5 7" id="KW-1133">Transmembrane helix</keyword>
<accession>A0A1G4BA69</accession>
<keyword evidence="4 7" id="KW-0812">Transmembrane</keyword>
<dbReference type="Gene3D" id="1.10.4160.10">
    <property type="entry name" value="Hydantoin permease"/>
    <property type="match status" value="1"/>
</dbReference>